<dbReference type="AlphaFoldDB" id="A0A9Y2IEA4"/>
<feature type="compositionally biased region" description="Polar residues" evidence="1">
    <location>
        <begin position="57"/>
        <end position="66"/>
    </location>
</feature>
<dbReference type="Gene3D" id="3.90.1300.10">
    <property type="entry name" value="Amidase signature (AS) domain"/>
    <property type="match status" value="1"/>
</dbReference>
<reference evidence="2 3" key="1">
    <citation type="submission" date="2023-06" db="EMBL/GenBank/DDBJ databases">
        <authorList>
            <person name="Oyuntsetseg B."/>
            <person name="Kim S.B."/>
        </authorList>
    </citation>
    <scope>NUCLEOTIDE SEQUENCE [LARGE SCALE GENOMIC DNA]</scope>
    <source>
        <strain evidence="2 3">2-15</strain>
    </source>
</reference>
<organism evidence="2 3">
    <name type="scientific">Amycolatopsis carbonis</name>
    <dbReference type="NCBI Taxonomy" id="715471"/>
    <lineage>
        <taxon>Bacteria</taxon>
        <taxon>Bacillati</taxon>
        <taxon>Actinomycetota</taxon>
        <taxon>Actinomycetes</taxon>
        <taxon>Pseudonocardiales</taxon>
        <taxon>Pseudonocardiaceae</taxon>
        <taxon>Amycolatopsis</taxon>
    </lineage>
</organism>
<evidence type="ECO:0000313" key="3">
    <source>
        <dbReference type="Proteomes" id="UP001236014"/>
    </source>
</evidence>
<feature type="region of interest" description="Disordered" evidence="1">
    <location>
        <begin position="41"/>
        <end position="66"/>
    </location>
</feature>
<keyword evidence="3" id="KW-1185">Reference proteome</keyword>
<protein>
    <recommendedName>
        <fullName evidence="4">Amidase</fullName>
    </recommendedName>
</protein>
<dbReference type="InterPro" id="IPR036928">
    <property type="entry name" value="AS_sf"/>
</dbReference>
<evidence type="ECO:0000313" key="2">
    <source>
        <dbReference type="EMBL" id="WIX77716.1"/>
    </source>
</evidence>
<evidence type="ECO:0000256" key="1">
    <source>
        <dbReference type="SAM" id="MobiDB-lite"/>
    </source>
</evidence>
<sequence length="66" mass="7053">MTVAQLTELLITRQLSAVALARACLDRIAALDERGPALHAERALNPGASPTRRRPTSGCSRVTTAR</sequence>
<dbReference type="RefSeq" id="WP_285968455.1">
    <property type="nucleotide sequence ID" value="NZ_CP127294.1"/>
</dbReference>
<accession>A0A9Y2IEA4</accession>
<proteinExistence type="predicted"/>
<dbReference type="Proteomes" id="UP001236014">
    <property type="component" value="Chromosome"/>
</dbReference>
<dbReference type="SUPFAM" id="SSF75304">
    <property type="entry name" value="Amidase signature (AS) enzymes"/>
    <property type="match status" value="1"/>
</dbReference>
<evidence type="ECO:0008006" key="4">
    <source>
        <dbReference type="Google" id="ProtNLM"/>
    </source>
</evidence>
<dbReference type="EMBL" id="CP127294">
    <property type="protein sequence ID" value="WIX77716.1"/>
    <property type="molecule type" value="Genomic_DNA"/>
</dbReference>
<name>A0A9Y2IEA4_9PSEU</name>
<dbReference type="KEGG" id="acab:QRX50_40980"/>
<gene>
    <name evidence="2" type="ORF">QRX50_40980</name>
</gene>